<name>A0ABZ2ZAH3_9BACT</name>
<dbReference type="SUPFAM" id="SSF48452">
    <property type="entry name" value="TPR-like"/>
    <property type="match status" value="1"/>
</dbReference>
<accession>A0ABZ2ZAH3</accession>
<dbReference type="RefSeq" id="WP_341842321.1">
    <property type="nucleotide sequence ID" value="NZ_CP149792.1"/>
</dbReference>
<reference evidence="2 3" key="1">
    <citation type="submission" date="2024-03" db="EMBL/GenBank/DDBJ databases">
        <title>Chitinophaga caseinilytica sp. nov., a casein hydrolysing bacterium isolated from forest soil.</title>
        <authorList>
            <person name="Lee D.S."/>
            <person name="Han D.M."/>
            <person name="Baek J.H."/>
            <person name="Choi D.G."/>
            <person name="Jeon J.H."/>
            <person name="Jeon C.O."/>
        </authorList>
    </citation>
    <scope>NUCLEOTIDE SEQUENCE [LARGE SCALE GENOMIC DNA]</scope>
    <source>
        <strain evidence="2 3">KACC 19118</strain>
    </source>
</reference>
<organism evidence="2 3">
    <name type="scientific">Chitinophaga caseinilytica</name>
    <dbReference type="NCBI Taxonomy" id="2267521"/>
    <lineage>
        <taxon>Bacteria</taxon>
        <taxon>Pseudomonadati</taxon>
        <taxon>Bacteroidota</taxon>
        <taxon>Chitinophagia</taxon>
        <taxon>Chitinophagales</taxon>
        <taxon>Chitinophagaceae</taxon>
        <taxon>Chitinophaga</taxon>
    </lineage>
</organism>
<dbReference type="EMBL" id="CP150096">
    <property type="protein sequence ID" value="WZN47696.1"/>
    <property type="molecule type" value="Genomic_DNA"/>
</dbReference>
<evidence type="ECO:0000313" key="2">
    <source>
        <dbReference type="EMBL" id="WZN47696.1"/>
    </source>
</evidence>
<keyword evidence="3" id="KW-1185">Reference proteome</keyword>
<evidence type="ECO:0000256" key="1">
    <source>
        <dbReference type="SAM" id="MobiDB-lite"/>
    </source>
</evidence>
<proteinExistence type="predicted"/>
<dbReference type="InterPro" id="IPR011990">
    <property type="entry name" value="TPR-like_helical_dom_sf"/>
</dbReference>
<sequence length="447" mass="48748">MKMHHIKRIVAVFLLGCTLLPGTSCNKEYINPSEGSVPSVETSPDALMTLCAGLQRRYSIGRQSPLYCYAVGGGYSVYALYTINIGNTSEKEVETGKGAITLSNSFITQMWTQCLLLRTESETVLNNLAIATDPADRTGLKAYASIFYALSMGMLVQYYEQIPLANANHATFSPRAEALKKVIQVLESADAELATTAISAKFLGKVPKGIDAKNTIKALLARFYNIQSMITGTYNTADGTKAITYAQAVDATKKSEFLFSTVTPNPVGELAFTQNVFGAIDSTLGLRNGLAPVPAATDPRVGYYISFKSGTTYPLKAFAETNISSYPVYLPGEMQLIIAENYARQSQFPNAIVALNAVRTKKAVDDIYGIGANQSPYAGAVTQAAIMTDIYKQRRLEMFISGQELEDSRRFGRPGPNQPGEERNRNFYPYPLNERDNNPNTPADPAI</sequence>
<protein>
    <submittedName>
        <fullName evidence="2">RagB/SusD family nutrient uptake outer membrane protein</fullName>
    </submittedName>
</protein>
<dbReference type="Proteomes" id="UP001449657">
    <property type="component" value="Chromosome"/>
</dbReference>
<dbReference type="Gene3D" id="1.25.40.390">
    <property type="match status" value="2"/>
</dbReference>
<feature type="region of interest" description="Disordered" evidence="1">
    <location>
        <begin position="407"/>
        <end position="447"/>
    </location>
</feature>
<gene>
    <name evidence="2" type="ORF">WJU22_05835</name>
</gene>
<evidence type="ECO:0000313" key="3">
    <source>
        <dbReference type="Proteomes" id="UP001449657"/>
    </source>
</evidence>